<proteinExistence type="inferred from homology"/>
<keyword evidence="6" id="KW-0809">Transit peptide</keyword>
<reference evidence="12 13" key="1">
    <citation type="submission" date="2024-01" db="EMBL/GenBank/DDBJ databases">
        <title>The genomes of 5 underutilized Papilionoideae crops provide insights into root nodulation and disease resistanc.</title>
        <authorList>
            <person name="Yuan L."/>
        </authorList>
    </citation>
    <scope>NUCLEOTIDE SEQUENCE [LARGE SCALE GENOMIC DNA]</scope>
    <source>
        <strain evidence="12">ZHUSHIDOU_FW_LH</strain>
        <tissue evidence="12">Leaf</tissue>
    </source>
</reference>
<dbReference type="Pfam" id="PF00364">
    <property type="entry name" value="Biotin_lipoyl"/>
    <property type="match status" value="1"/>
</dbReference>
<dbReference type="InterPro" id="IPR001078">
    <property type="entry name" value="2-oxoacid_DH_actylTfrase"/>
</dbReference>
<comment type="cofactor">
    <cofactor evidence="1 9">
        <name>(R)-lipoate</name>
        <dbReference type="ChEBI" id="CHEBI:83088"/>
    </cofactor>
</comment>
<comment type="caution">
    <text evidence="12">The sequence shown here is derived from an EMBL/GenBank/DDBJ whole genome shotgun (WGS) entry which is preliminary data.</text>
</comment>
<dbReference type="FunFam" id="2.40.50.100:FF:000013">
    <property type="entry name" value="Dihydrolipoamide acetyltransferase component of pyruvate dehydrogenase complex"/>
    <property type="match status" value="1"/>
</dbReference>
<dbReference type="InterPro" id="IPR011053">
    <property type="entry name" value="Single_hybrid_motif"/>
</dbReference>
<evidence type="ECO:0000256" key="7">
    <source>
        <dbReference type="ARBA" id="ARBA00023128"/>
    </source>
</evidence>
<dbReference type="InterPro" id="IPR050743">
    <property type="entry name" value="2-oxoacid_DH_E2_comp"/>
</dbReference>
<feature type="domain" description="Peripheral subunit-binding (PSBD)" evidence="11">
    <location>
        <begin position="213"/>
        <end position="250"/>
    </location>
</feature>
<evidence type="ECO:0000256" key="8">
    <source>
        <dbReference type="ARBA" id="ARBA00023315"/>
    </source>
</evidence>
<dbReference type="Proteomes" id="UP001372338">
    <property type="component" value="Unassembled WGS sequence"/>
</dbReference>
<dbReference type="InterPro" id="IPR000089">
    <property type="entry name" value="Biotin_lipoyl"/>
</dbReference>
<dbReference type="GO" id="GO:0031405">
    <property type="term" value="F:lipoic acid binding"/>
    <property type="evidence" value="ECO:0007669"/>
    <property type="project" value="TreeGrafter"/>
</dbReference>
<dbReference type="PROSITE" id="PS51826">
    <property type="entry name" value="PSBD"/>
    <property type="match status" value="1"/>
</dbReference>
<sequence length="522" mass="57298">MMMMSSRLCQRRLCFSTSALRCRCRPSLSPPPSHSHSHSHTSPLLSSPFTKHHLNYFMNGKIYWFSTQPMVGLPSPPKVVDVPLAQTGEGIAECELLKWHVQEGDYIEDFQPICEVQSDKATIEITSRYKGKVANILYVPGDIVKVGETLLKILVDESAFPSVTSGDPGNAKSPDSDQILVDGSAFTAATTCDSENEKSLDSYSEEVKRVGVLSTPAVRSLAKQHGIDINEVRGTGKDGRVLKEDVLNFAVNKGIIKNPSAVLHADYVEQPQGEERYNSDVETKYDSPTEDRILPLRGYQRAMVKSMSLAAKVPHFHYVDEINCDALVELKTSFQKNNPYKDVKHTFLPVLIKSLSMALTKYPFVNSCFKEDSLEVILKGSHNIGIAMATPNGLVVPNIKNAQSLSILEITKELARLQQLASANKLTSEDISGGTITLSNIGAIGGKFGAPLLNLPEVSIIAIGRIQKVPQFADDGNVYPVSLMTVNIGADHRVLDGATVARFCNEWKQLIENPGLLVLHLR</sequence>
<dbReference type="InterPro" id="IPR004167">
    <property type="entry name" value="PSBD"/>
</dbReference>
<evidence type="ECO:0000259" key="11">
    <source>
        <dbReference type="PROSITE" id="PS51826"/>
    </source>
</evidence>
<evidence type="ECO:0000259" key="10">
    <source>
        <dbReference type="PROSITE" id="PS50968"/>
    </source>
</evidence>
<dbReference type="InterPro" id="IPR036625">
    <property type="entry name" value="E3-bd_dom_sf"/>
</dbReference>
<evidence type="ECO:0000256" key="3">
    <source>
        <dbReference type="ARBA" id="ARBA00007317"/>
    </source>
</evidence>
<dbReference type="CDD" id="cd06849">
    <property type="entry name" value="lipoyl_domain"/>
    <property type="match status" value="1"/>
</dbReference>
<evidence type="ECO:0000256" key="5">
    <source>
        <dbReference type="ARBA" id="ARBA00022823"/>
    </source>
</evidence>
<dbReference type="PANTHER" id="PTHR43178:SF14">
    <property type="entry name" value="LIPOAMIDE ACYLTRANSFERASE COMPONENT OF BRANCHED-CHAIN ALPHA-KETO ACID DEHYDROGENASE COMPLEX, MITOCHONDRIAL"/>
    <property type="match status" value="1"/>
</dbReference>
<dbReference type="Gene3D" id="2.40.50.100">
    <property type="match status" value="1"/>
</dbReference>
<dbReference type="FunFam" id="3.30.559.10:FF:000007">
    <property type="entry name" value="Dihydrolipoamide acetyltransferase component of pyruvate dehydrogenase complex"/>
    <property type="match status" value="1"/>
</dbReference>
<evidence type="ECO:0000256" key="1">
    <source>
        <dbReference type="ARBA" id="ARBA00001938"/>
    </source>
</evidence>
<protein>
    <recommendedName>
        <fullName evidence="9">Dihydrolipoamide acetyltransferase component of pyruvate dehydrogenase complex</fullName>
        <ecNumber evidence="9">2.3.1.-</ecNumber>
    </recommendedName>
</protein>
<dbReference type="Pfam" id="PF00198">
    <property type="entry name" value="2-oxoacid_dh"/>
    <property type="match status" value="1"/>
</dbReference>
<dbReference type="SUPFAM" id="SSF47005">
    <property type="entry name" value="Peripheral subunit-binding domain of 2-oxo acid dehydrogenase complex"/>
    <property type="match status" value="1"/>
</dbReference>
<evidence type="ECO:0000256" key="9">
    <source>
        <dbReference type="RuleBase" id="RU003423"/>
    </source>
</evidence>
<comment type="subcellular location">
    <subcellularLocation>
        <location evidence="2">Mitochondrion matrix</location>
    </subcellularLocation>
</comment>
<comment type="similarity">
    <text evidence="3 9">Belongs to the 2-oxoacid dehydrogenase family.</text>
</comment>
<evidence type="ECO:0000256" key="6">
    <source>
        <dbReference type="ARBA" id="ARBA00022946"/>
    </source>
</evidence>
<evidence type="ECO:0000256" key="4">
    <source>
        <dbReference type="ARBA" id="ARBA00022679"/>
    </source>
</evidence>
<keyword evidence="13" id="KW-1185">Reference proteome</keyword>
<dbReference type="FunFam" id="4.10.320.10:FF:000009">
    <property type="entry name" value="Dihydrolipoamide acetyltransferase component of pyruvate dehydrogenase complex"/>
    <property type="match status" value="1"/>
</dbReference>
<gene>
    <name evidence="12" type="ORF">RIF29_08033</name>
</gene>
<name>A0AAN9J4S5_CROPI</name>
<dbReference type="SUPFAM" id="SSF52777">
    <property type="entry name" value="CoA-dependent acyltransferases"/>
    <property type="match status" value="1"/>
</dbReference>
<dbReference type="EC" id="2.3.1.-" evidence="9"/>
<dbReference type="SUPFAM" id="SSF51230">
    <property type="entry name" value="Single hybrid motif"/>
    <property type="match status" value="1"/>
</dbReference>
<dbReference type="GO" id="GO:0005759">
    <property type="term" value="C:mitochondrial matrix"/>
    <property type="evidence" value="ECO:0007669"/>
    <property type="project" value="UniProtKB-SubCell"/>
</dbReference>
<dbReference type="Pfam" id="PF02817">
    <property type="entry name" value="E3_binding"/>
    <property type="match status" value="1"/>
</dbReference>
<evidence type="ECO:0000256" key="2">
    <source>
        <dbReference type="ARBA" id="ARBA00004305"/>
    </source>
</evidence>
<dbReference type="AlphaFoldDB" id="A0AAN9J4S5"/>
<dbReference type="Gene3D" id="3.30.559.10">
    <property type="entry name" value="Chloramphenicol acetyltransferase-like domain"/>
    <property type="match status" value="1"/>
</dbReference>
<keyword evidence="4 9" id="KW-0808">Transferase</keyword>
<organism evidence="12 13">
    <name type="scientific">Crotalaria pallida</name>
    <name type="common">Smooth rattlebox</name>
    <name type="synonym">Crotalaria striata</name>
    <dbReference type="NCBI Taxonomy" id="3830"/>
    <lineage>
        <taxon>Eukaryota</taxon>
        <taxon>Viridiplantae</taxon>
        <taxon>Streptophyta</taxon>
        <taxon>Embryophyta</taxon>
        <taxon>Tracheophyta</taxon>
        <taxon>Spermatophyta</taxon>
        <taxon>Magnoliopsida</taxon>
        <taxon>eudicotyledons</taxon>
        <taxon>Gunneridae</taxon>
        <taxon>Pentapetalae</taxon>
        <taxon>rosids</taxon>
        <taxon>fabids</taxon>
        <taxon>Fabales</taxon>
        <taxon>Fabaceae</taxon>
        <taxon>Papilionoideae</taxon>
        <taxon>50 kb inversion clade</taxon>
        <taxon>genistoids sensu lato</taxon>
        <taxon>core genistoids</taxon>
        <taxon>Crotalarieae</taxon>
        <taxon>Crotalaria</taxon>
    </lineage>
</organism>
<dbReference type="Gene3D" id="4.10.320.10">
    <property type="entry name" value="E3-binding domain"/>
    <property type="match status" value="1"/>
</dbReference>
<dbReference type="InterPro" id="IPR003016">
    <property type="entry name" value="2-oxoA_DH_lipoyl-BS"/>
</dbReference>
<dbReference type="GO" id="GO:0016407">
    <property type="term" value="F:acetyltransferase activity"/>
    <property type="evidence" value="ECO:0007669"/>
    <property type="project" value="TreeGrafter"/>
</dbReference>
<dbReference type="PROSITE" id="PS50968">
    <property type="entry name" value="BIOTINYL_LIPOYL"/>
    <property type="match status" value="1"/>
</dbReference>
<feature type="domain" description="Lipoyl-binding" evidence="10">
    <location>
        <begin position="77"/>
        <end position="154"/>
    </location>
</feature>
<keyword evidence="7" id="KW-0496">Mitochondrion</keyword>
<dbReference type="PANTHER" id="PTHR43178">
    <property type="entry name" value="DIHYDROLIPOAMIDE ACETYLTRANSFERASE COMPONENT OF PYRUVATE DEHYDROGENASE COMPLEX"/>
    <property type="match status" value="1"/>
</dbReference>
<evidence type="ECO:0000313" key="12">
    <source>
        <dbReference type="EMBL" id="KAK7292255.1"/>
    </source>
</evidence>
<dbReference type="PROSITE" id="PS00189">
    <property type="entry name" value="LIPOYL"/>
    <property type="match status" value="1"/>
</dbReference>
<keyword evidence="8 9" id="KW-0012">Acyltransferase</keyword>
<keyword evidence="5 9" id="KW-0450">Lipoyl</keyword>
<dbReference type="InterPro" id="IPR023213">
    <property type="entry name" value="CAT-like_dom_sf"/>
</dbReference>
<evidence type="ECO:0000313" key="13">
    <source>
        <dbReference type="Proteomes" id="UP001372338"/>
    </source>
</evidence>
<accession>A0AAN9J4S5</accession>
<dbReference type="EMBL" id="JAYWIO010000001">
    <property type="protein sequence ID" value="KAK7292255.1"/>
    <property type="molecule type" value="Genomic_DNA"/>
</dbReference>